<keyword evidence="6 7" id="KW-0472">Membrane</keyword>
<organism evidence="8 9">
    <name type="scientific">Plantactinospora mayteni</name>
    <dbReference type="NCBI Taxonomy" id="566021"/>
    <lineage>
        <taxon>Bacteria</taxon>
        <taxon>Bacillati</taxon>
        <taxon>Actinomycetota</taxon>
        <taxon>Actinomycetes</taxon>
        <taxon>Micromonosporales</taxon>
        <taxon>Micromonosporaceae</taxon>
        <taxon>Plantactinospora</taxon>
    </lineage>
</organism>
<dbReference type="SUPFAM" id="SSF103473">
    <property type="entry name" value="MFS general substrate transporter"/>
    <property type="match status" value="1"/>
</dbReference>
<feature type="transmembrane region" description="Helical" evidence="7">
    <location>
        <begin position="312"/>
        <end position="332"/>
    </location>
</feature>
<gene>
    <name evidence="8" type="ORF">Pma05_69490</name>
</gene>
<feature type="transmembrane region" description="Helical" evidence="7">
    <location>
        <begin position="229"/>
        <end position="247"/>
    </location>
</feature>
<keyword evidence="3" id="KW-1003">Cell membrane</keyword>
<evidence type="ECO:0000256" key="2">
    <source>
        <dbReference type="ARBA" id="ARBA00022448"/>
    </source>
</evidence>
<evidence type="ECO:0000256" key="6">
    <source>
        <dbReference type="ARBA" id="ARBA00023136"/>
    </source>
</evidence>
<keyword evidence="4 7" id="KW-0812">Transmembrane</keyword>
<keyword evidence="5 7" id="KW-1133">Transmembrane helix</keyword>
<evidence type="ECO:0000256" key="7">
    <source>
        <dbReference type="SAM" id="Phobius"/>
    </source>
</evidence>
<evidence type="ECO:0000256" key="5">
    <source>
        <dbReference type="ARBA" id="ARBA00022989"/>
    </source>
</evidence>
<reference evidence="8 9" key="1">
    <citation type="submission" date="2021-01" db="EMBL/GenBank/DDBJ databases">
        <title>Whole genome shotgun sequence of Plantactinospora mayteni NBRC 109088.</title>
        <authorList>
            <person name="Komaki H."/>
            <person name="Tamura T."/>
        </authorList>
    </citation>
    <scope>NUCLEOTIDE SEQUENCE [LARGE SCALE GENOMIC DNA]</scope>
    <source>
        <strain evidence="8 9">NBRC 109088</strain>
    </source>
</reference>
<dbReference type="Pfam" id="PF05977">
    <property type="entry name" value="MFS_3"/>
    <property type="match status" value="1"/>
</dbReference>
<feature type="transmembrane region" description="Helical" evidence="7">
    <location>
        <begin position="54"/>
        <end position="78"/>
    </location>
</feature>
<evidence type="ECO:0000256" key="1">
    <source>
        <dbReference type="ARBA" id="ARBA00004429"/>
    </source>
</evidence>
<feature type="transmembrane region" description="Helical" evidence="7">
    <location>
        <begin position="179"/>
        <end position="198"/>
    </location>
</feature>
<protein>
    <submittedName>
        <fullName evidence="8">MFS transporter</fullName>
    </submittedName>
</protein>
<dbReference type="InterPro" id="IPR010290">
    <property type="entry name" value="TM_effector"/>
</dbReference>
<name>A0ABQ4F0H4_9ACTN</name>
<dbReference type="CDD" id="cd06173">
    <property type="entry name" value="MFS_MefA_like"/>
    <property type="match status" value="1"/>
</dbReference>
<evidence type="ECO:0000256" key="4">
    <source>
        <dbReference type="ARBA" id="ARBA00022692"/>
    </source>
</evidence>
<accession>A0ABQ4F0H4</accession>
<dbReference type="PANTHER" id="PTHR23513">
    <property type="entry name" value="INTEGRAL MEMBRANE EFFLUX PROTEIN-RELATED"/>
    <property type="match status" value="1"/>
</dbReference>
<dbReference type="Gene3D" id="1.20.1250.20">
    <property type="entry name" value="MFS general substrate transporter like domains"/>
    <property type="match status" value="1"/>
</dbReference>
<dbReference type="Proteomes" id="UP000621500">
    <property type="component" value="Unassembled WGS sequence"/>
</dbReference>
<feature type="transmembrane region" description="Helical" evidence="7">
    <location>
        <begin position="21"/>
        <end position="42"/>
    </location>
</feature>
<dbReference type="RefSeq" id="WP_307836983.1">
    <property type="nucleotide sequence ID" value="NZ_BAAAZQ010000023.1"/>
</dbReference>
<feature type="transmembrane region" description="Helical" evidence="7">
    <location>
        <begin position="259"/>
        <end position="277"/>
    </location>
</feature>
<feature type="transmembrane region" description="Helical" evidence="7">
    <location>
        <begin position="374"/>
        <end position="399"/>
    </location>
</feature>
<proteinExistence type="predicted"/>
<evidence type="ECO:0000313" key="9">
    <source>
        <dbReference type="Proteomes" id="UP000621500"/>
    </source>
</evidence>
<sequence>MGRLLRRMALDVTPLRTSRDFRLLFAANGVSGFGSFITYVTIPFQVYALTDDPLLVGLLGVCELVPLLVMAFVGGALADYLDRRALVLGAEVAFTVICGVLLVNSLVDRPHLWLLYVIAAITAAIDGIQRPALEGLTPRVVALDEIPAASALNALRMQLAQLGGPAVAGLLIASVDMPWVYAVDLGTFAFSLICLYLIKAVPPPPAAERPSLRSVVTGLRYARSRPELLGTYLVDINAMFFGMPQALYPFMASKLGGPAVLGLLYAAPAVGSLLATVTSGWTGRVHRHGLMVVIAAGLWGVGIIGFGLTDWLWLALVFLAFAGAADMVSGIFRMTIWNQTIPDHLRGRLAGIEMISYATGPLLGQLRSGVAARFIGIGGSIVSGGVLCVVGTLALAAALPAFVRYDGRNGLAGKRAADEEWAARAAPAVGAGAAPTPTPPG</sequence>
<dbReference type="EMBL" id="BONX01000053">
    <property type="protein sequence ID" value="GIH00377.1"/>
    <property type="molecule type" value="Genomic_DNA"/>
</dbReference>
<evidence type="ECO:0000313" key="8">
    <source>
        <dbReference type="EMBL" id="GIH00377.1"/>
    </source>
</evidence>
<comment type="caution">
    <text evidence="8">The sequence shown here is derived from an EMBL/GenBank/DDBJ whole genome shotgun (WGS) entry which is preliminary data.</text>
</comment>
<dbReference type="InterPro" id="IPR036259">
    <property type="entry name" value="MFS_trans_sf"/>
</dbReference>
<feature type="transmembrane region" description="Helical" evidence="7">
    <location>
        <begin position="85"/>
        <end position="107"/>
    </location>
</feature>
<dbReference type="PANTHER" id="PTHR23513:SF9">
    <property type="entry name" value="ENTEROBACTIN EXPORTER ENTS"/>
    <property type="match status" value="1"/>
</dbReference>
<feature type="transmembrane region" description="Helical" evidence="7">
    <location>
        <begin position="289"/>
        <end position="306"/>
    </location>
</feature>
<evidence type="ECO:0000256" key="3">
    <source>
        <dbReference type="ARBA" id="ARBA00022475"/>
    </source>
</evidence>
<comment type="subcellular location">
    <subcellularLocation>
        <location evidence="1">Cell inner membrane</location>
        <topology evidence="1">Multi-pass membrane protein</topology>
    </subcellularLocation>
</comment>
<keyword evidence="2" id="KW-0813">Transport</keyword>
<keyword evidence="9" id="KW-1185">Reference proteome</keyword>